<dbReference type="Pfam" id="PF00069">
    <property type="entry name" value="Pkinase"/>
    <property type="match status" value="2"/>
</dbReference>
<keyword evidence="15" id="KW-0675">Receptor</keyword>
<evidence type="ECO:0000256" key="16">
    <source>
        <dbReference type="ARBA" id="ARBA00023180"/>
    </source>
</evidence>
<keyword evidence="7 19" id="KW-0812">Transmembrane</keyword>
<name>A0A4S4DIH7_CAMSN</name>
<dbReference type="Pfam" id="PF00560">
    <property type="entry name" value="LRR_1"/>
    <property type="match status" value="4"/>
</dbReference>
<dbReference type="PROSITE" id="PS50011">
    <property type="entry name" value="PROTEIN_KINASE_DOM"/>
    <property type="match status" value="1"/>
</dbReference>
<protein>
    <recommendedName>
        <fullName evidence="2">non-specific serine/threonine protein kinase</fullName>
        <ecNumber evidence="2">2.7.11.1</ecNumber>
    </recommendedName>
</protein>
<evidence type="ECO:0000256" key="8">
    <source>
        <dbReference type="ARBA" id="ARBA00022729"/>
    </source>
</evidence>
<dbReference type="Gene3D" id="3.80.10.10">
    <property type="entry name" value="Ribonuclease Inhibitor"/>
    <property type="match status" value="3"/>
</dbReference>
<dbReference type="FunFam" id="3.80.10.10:FF:000177">
    <property type="entry name" value="Leucine-rich repeat receptor-like serine/threonine-protein kinase At1g17230"/>
    <property type="match status" value="1"/>
</dbReference>
<dbReference type="EC" id="2.7.11.1" evidence="2"/>
<evidence type="ECO:0000256" key="10">
    <source>
        <dbReference type="ARBA" id="ARBA00022741"/>
    </source>
</evidence>
<dbReference type="Proteomes" id="UP000306102">
    <property type="component" value="Unassembled WGS sequence"/>
</dbReference>
<evidence type="ECO:0000256" key="3">
    <source>
        <dbReference type="ARBA" id="ARBA00022527"/>
    </source>
</evidence>
<dbReference type="GO" id="GO:0005524">
    <property type="term" value="F:ATP binding"/>
    <property type="evidence" value="ECO:0007669"/>
    <property type="project" value="UniProtKB-KW"/>
</dbReference>
<keyword evidence="4" id="KW-0597">Phosphoprotein</keyword>
<dbReference type="Pfam" id="PF08263">
    <property type="entry name" value="LRRNT_2"/>
    <property type="match status" value="1"/>
</dbReference>
<feature type="signal peptide" evidence="20">
    <location>
        <begin position="1"/>
        <end position="22"/>
    </location>
</feature>
<dbReference type="InterPro" id="IPR051420">
    <property type="entry name" value="Ser_Thr_Kinases_DiverseReg"/>
</dbReference>
<dbReference type="SUPFAM" id="SSF56112">
    <property type="entry name" value="Protein kinase-like (PK-like)"/>
    <property type="match status" value="1"/>
</dbReference>
<dbReference type="GO" id="GO:0004674">
    <property type="term" value="F:protein serine/threonine kinase activity"/>
    <property type="evidence" value="ECO:0007669"/>
    <property type="project" value="UniProtKB-KW"/>
</dbReference>
<accession>A0A4S4DIH7</accession>
<evidence type="ECO:0000256" key="4">
    <source>
        <dbReference type="ARBA" id="ARBA00022553"/>
    </source>
</evidence>
<dbReference type="GO" id="GO:0006952">
    <property type="term" value="P:defense response"/>
    <property type="evidence" value="ECO:0007669"/>
    <property type="project" value="UniProtKB-ARBA"/>
</dbReference>
<dbReference type="InterPro" id="IPR013210">
    <property type="entry name" value="LRR_N_plant-typ"/>
</dbReference>
<feature type="transmembrane region" description="Helical" evidence="19">
    <location>
        <begin position="579"/>
        <end position="604"/>
    </location>
</feature>
<evidence type="ECO:0000256" key="7">
    <source>
        <dbReference type="ARBA" id="ARBA00022692"/>
    </source>
</evidence>
<dbReference type="Gene3D" id="3.30.200.20">
    <property type="entry name" value="Phosphorylase Kinase, domain 1"/>
    <property type="match status" value="1"/>
</dbReference>
<comment type="catalytic activity">
    <reaction evidence="17">
        <text>L-threonyl-[protein] + ATP = O-phospho-L-threonyl-[protein] + ADP + H(+)</text>
        <dbReference type="Rhea" id="RHEA:46608"/>
        <dbReference type="Rhea" id="RHEA-COMP:11060"/>
        <dbReference type="Rhea" id="RHEA-COMP:11605"/>
        <dbReference type="ChEBI" id="CHEBI:15378"/>
        <dbReference type="ChEBI" id="CHEBI:30013"/>
        <dbReference type="ChEBI" id="CHEBI:30616"/>
        <dbReference type="ChEBI" id="CHEBI:61977"/>
        <dbReference type="ChEBI" id="CHEBI:456216"/>
        <dbReference type="EC" id="2.7.11.1"/>
    </reaction>
</comment>
<sequence length="920" mass="101492">MLVDYISIAFFAYLVLISASKAQSGPTKSGAQALLKWKESIGNNSILNSWVYPENGNFSSSNPCKWSGIACNNAGNITEINLAFTGFQGTLEHLDLSSFPQLLCLDLRENRLTGAIPLGIGTLTKLPLLDLSMNNLTGSLPLSLANLSQVIEIDFSRNMITGELDPQLFPNGTSVTNTGLVSLKRLLLQDTYLSGHIPIEIGNSKNLLTILRLNDNQFSGQIPPNIGTLSKLIDNRLFINRLFGSVPREIGNLSSLVTLHLVENNFTGHLPQQVCQGGKLVNFSASYNNFSGPIPTSLRNCTTLYRVWLEYNQLTGNLDQDFGVYPSLTYIDLGYNRLRGNLSPQWGQCRNLTLLRVFGNMIGGEIPNEIVQLNQLGVLDLSTNQLSGEIPAQIGKLSKLTSLSLRDNKLSGHVPSETGVLSKLGYLDLSLNMLSGPIPDQIGNCLKQRFLSLSKNGLDGTIPYQIGNLVGLQTVLDLSHNSLTEEISPQIGKLINLENLNLSHNNLSGSIPNSLGDMVSLLAIDLSYNDLEGPLPDSKDFSLFPPESFANNKDLCDLQGLRPCNTPISTSKNGDQSCMVIIVITSTVGSLLFILVVVGIIVLYKRRYQWNVQEDEQEVPLQRENLFSFLNFDGKNVHDDIINATEDFNDVYCIGVGGSLRVYKAKLPSGQVVAVKKMNSTTEGMEIDEVRSFVNELATLAEIRHWNIVKLYGFCFHERHKFLVYEFMERGSLADILSNEKEAKELDWDKRVKVVKDAKVPVGPYATPFANELGLQIRMAAPIIELEARVSNFGIARFLKPNSSNWTTIAGTYGYIAPELSYTMKVREKCDVYSFGVLALKVLMGSHPRTLISNLTSLVDQKIQHKDVLDPRLSPPTTQKIADELTSIVNLALWCLHADPQSRPTMHVASELLQMQAGDV</sequence>
<evidence type="ECO:0000256" key="12">
    <source>
        <dbReference type="ARBA" id="ARBA00022840"/>
    </source>
</evidence>
<keyword evidence="10" id="KW-0547">Nucleotide-binding</keyword>
<feature type="domain" description="Protein kinase" evidence="21">
    <location>
        <begin position="648"/>
        <end position="913"/>
    </location>
</feature>
<dbReference type="InterPro" id="IPR011009">
    <property type="entry name" value="Kinase-like_dom_sf"/>
</dbReference>
<dbReference type="SUPFAM" id="SSF52058">
    <property type="entry name" value="L domain-like"/>
    <property type="match status" value="1"/>
</dbReference>
<dbReference type="STRING" id="542762.A0A4S4DIH7"/>
<evidence type="ECO:0000256" key="5">
    <source>
        <dbReference type="ARBA" id="ARBA00022614"/>
    </source>
</evidence>
<evidence type="ECO:0000256" key="19">
    <source>
        <dbReference type="SAM" id="Phobius"/>
    </source>
</evidence>
<dbReference type="Pfam" id="PF13855">
    <property type="entry name" value="LRR_8"/>
    <property type="match status" value="1"/>
</dbReference>
<keyword evidence="12" id="KW-0067">ATP-binding</keyword>
<dbReference type="GO" id="GO:0016020">
    <property type="term" value="C:membrane"/>
    <property type="evidence" value="ECO:0007669"/>
    <property type="project" value="UniProtKB-SubCell"/>
</dbReference>
<reference evidence="22 23" key="1">
    <citation type="journal article" date="2018" name="Proc. Natl. Acad. Sci. U.S.A.">
        <title>Draft genome sequence of Camellia sinensis var. sinensis provides insights into the evolution of the tea genome and tea quality.</title>
        <authorList>
            <person name="Wei C."/>
            <person name="Yang H."/>
            <person name="Wang S."/>
            <person name="Zhao J."/>
            <person name="Liu C."/>
            <person name="Gao L."/>
            <person name="Xia E."/>
            <person name="Lu Y."/>
            <person name="Tai Y."/>
            <person name="She G."/>
            <person name="Sun J."/>
            <person name="Cao H."/>
            <person name="Tong W."/>
            <person name="Gao Q."/>
            <person name="Li Y."/>
            <person name="Deng W."/>
            <person name="Jiang X."/>
            <person name="Wang W."/>
            <person name="Chen Q."/>
            <person name="Zhang S."/>
            <person name="Li H."/>
            <person name="Wu J."/>
            <person name="Wang P."/>
            <person name="Li P."/>
            <person name="Shi C."/>
            <person name="Zheng F."/>
            <person name="Jian J."/>
            <person name="Huang B."/>
            <person name="Shan D."/>
            <person name="Shi M."/>
            <person name="Fang C."/>
            <person name="Yue Y."/>
            <person name="Li F."/>
            <person name="Li D."/>
            <person name="Wei S."/>
            <person name="Han B."/>
            <person name="Jiang C."/>
            <person name="Yin Y."/>
            <person name="Xia T."/>
            <person name="Zhang Z."/>
            <person name="Bennetzen J.L."/>
            <person name="Zhao S."/>
            <person name="Wan X."/>
        </authorList>
    </citation>
    <scope>NUCLEOTIDE SEQUENCE [LARGE SCALE GENOMIC DNA]</scope>
    <source>
        <strain evidence="23">cv. Shuchazao</strain>
        <tissue evidence="22">Leaf</tissue>
    </source>
</reference>
<evidence type="ECO:0000256" key="18">
    <source>
        <dbReference type="ARBA" id="ARBA00048679"/>
    </source>
</evidence>
<gene>
    <name evidence="22" type="ORF">TEA_013356</name>
</gene>
<proteinExistence type="predicted"/>
<evidence type="ECO:0000256" key="20">
    <source>
        <dbReference type="SAM" id="SignalP"/>
    </source>
</evidence>
<evidence type="ECO:0000256" key="9">
    <source>
        <dbReference type="ARBA" id="ARBA00022737"/>
    </source>
</evidence>
<dbReference type="InterPro" id="IPR000719">
    <property type="entry name" value="Prot_kinase_dom"/>
</dbReference>
<evidence type="ECO:0000256" key="2">
    <source>
        <dbReference type="ARBA" id="ARBA00012513"/>
    </source>
</evidence>
<keyword evidence="16" id="KW-0325">Glycoprotein</keyword>
<keyword evidence="3" id="KW-0723">Serine/threonine-protein kinase</keyword>
<evidence type="ECO:0000256" key="11">
    <source>
        <dbReference type="ARBA" id="ARBA00022777"/>
    </source>
</evidence>
<evidence type="ECO:0000259" key="21">
    <source>
        <dbReference type="PROSITE" id="PS50011"/>
    </source>
</evidence>
<dbReference type="EMBL" id="SDRB02011155">
    <property type="protein sequence ID" value="THG02605.1"/>
    <property type="molecule type" value="Genomic_DNA"/>
</dbReference>
<dbReference type="FunFam" id="3.30.200.20:FF:000309">
    <property type="entry name" value="Leucine-rich repeat receptor protein kinase MSP1"/>
    <property type="match status" value="1"/>
</dbReference>
<feature type="chain" id="PRO_5020627850" description="non-specific serine/threonine protein kinase" evidence="20">
    <location>
        <begin position="23"/>
        <end position="920"/>
    </location>
</feature>
<dbReference type="InterPro" id="IPR003591">
    <property type="entry name" value="Leu-rich_rpt_typical-subtyp"/>
</dbReference>
<keyword evidence="8 20" id="KW-0732">Signal</keyword>
<keyword evidence="11" id="KW-0418">Kinase</keyword>
<keyword evidence="5" id="KW-0433">Leucine-rich repeat</keyword>
<dbReference type="PANTHER" id="PTHR48005">
    <property type="entry name" value="LEUCINE RICH REPEAT KINASE 2"/>
    <property type="match status" value="1"/>
</dbReference>
<evidence type="ECO:0000313" key="23">
    <source>
        <dbReference type="Proteomes" id="UP000306102"/>
    </source>
</evidence>
<comment type="caution">
    <text evidence="22">The sequence shown here is derived from an EMBL/GenBank/DDBJ whole genome shotgun (WGS) entry which is preliminary data.</text>
</comment>
<dbReference type="InterPro" id="IPR001611">
    <property type="entry name" value="Leu-rich_rpt"/>
</dbReference>
<dbReference type="PANTHER" id="PTHR48005:SF70">
    <property type="entry name" value="MDIS1-INTERACTING RECEPTOR LIKE KINASE 2-LIKE"/>
    <property type="match status" value="1"/>
</dbReference>
<comment type="catalytic activity">
    <reaction evidence="18">
        <text>L-seryl-[protein] + ATP = O-phospho-L-seryl-[protein] + ADP + H(+)</text>
        <dbReference type="Rhea" id="RHEA:17989"/>
        <dbReference type="Rhea" id="RHEA-COMP:9863"/>
        <dbReference type="Rhea" id="RHEA-COMP:11604"/>
        <dbReference type="ChEBI" id="CHEBI:15378"/>
        <dbReference type="ChEBI" id="CHEBI:29999"/>
        <dbReference type="ChEBI" id="CHEBI:30616"/>
        <dbReference type="ChEBI" id="CHEBI:83421"/>
        <dbReference type="ChEBI" id="CHEBI:456216"/>
        <dbReference type="EC" id="2.7.11.1"/>
    </reaction>
</comment>
<dbReference type="SUPFAM" id="SSF52047">
    <property type="entry name" value="RNI-like"/>
    <property type="match status" value="1"/>
</dbReference>
<dbReference type="Gene3D" id="1.10.510.10">
    <property type="entry name" value="Transferase(Phosphotransferase) domain 1"/>
    <property type="match status" value="1"/>
</dbReference>
<keyword evidence="6" id="KW-0808">Transferase</keyword>
<dbReference type="GO" id="GO:0051707">
    <property type="term" value="P:response to other organism"/>
    <property type="evidence" value="ECO:0007669"/>
    <property type="project" value="UniProtKB-ARBA"/>
</dbReference>
<dbReference type="SMART" id="SM00369">
    <property type="entry name" value="LRR_TYP"/>
    <property type="match status" value="5"/>
</dbReference>
<evidence type="ECO:0000256" key="1">
    <source>
        <dbReference type="ARBA" id="ARBA00004479"/>
    </source>
</evidence>
<keyword evidence="9" id="KW-0677">Repeat</keyword>
<evidence type="ECO:0000256" key="15">
    <source>
        <dbReference type="ARBA" id="ARBA00023170"/>
    </source>
</evidence>
<evidence type="ECO:0000313" key="22">
    <source>
        <dbReference type="EMBL" id="THG02605.1"/>
    </source>
</evidence>
<dbReference type="PROSITE" id="PS51450">
    <property type="entry name" value="LRR"/>
    <property type="match status" value="1"/>
</dbReference>
<evidence type="ECO:0000256" key="13">
    <source>
        <dbReference type="ARBA" id="ARBA00022989"/>
    </source>
</evidence>
<comment type="subcellular location">
    <subcellularLocation>
        <location evidence="1">Membrane</location>
        <topology evidence="1">Single-pass type I membrane protein</topology>
    </subcellularLocation>
</comment>
<dbReference type="FunFam" id="3.80.10.10:FF:000400">
    <property type="entry name" value="Nuclear pore complex protein NUP107"/>
    <property type="match status" value="1"/>
</dbReference>
<dbReference type="InterPro" id="IPR032675">
    <property type="entry name" value="LRR_dom_sf"/>
</dbReference>
<evidence type="ECO:0000256" key="14">
    <source>
        <dbReference type="ARBA" id="ARBA00023136"/>
    </source>
</evidence>
<keyword evidence="13 19" id="KW-1133">Transmembrane helix</keyword>
<keyword evidence="14 19" id="KW-0472">Membrane</keyword>
<dbReference type="AlphaFoldDB" id="A0A4S4DIH7"/>
<evidence type="ECO:0000256" key="17">
    <source>
        <dbReference type="ARBA" id="ARBA00047899"/>
    </source>
</evidence>
<keyword evidence="23" id="KW-1185">Reference proteome</keyword>
<organism evidence="22 23">
    <name type="scientific">Camellia sinensis var. sinensis</name>
    <name type="common">China tea</name>
    <dbReference type="NCBI Taxonomy" id="542762"/>
    <lineage>
        <taxon>Eukaryota</taxon>
        <taxon>Viridiplantae</taxon>
        <taxon>Streptophyta</taxon>
        <taxon>Embryophyta</taxon>
        <taxon>Tracheophyta</taxon>
        <taxon>Spermatophyta</taxon>
        <taxon>Magnoliopsida</taxon>
        <taxon>eudicotyledons</taxon>
        <taxon>Gunneridae</taxon>
        <taxon>Pentapetalae</taxon>
        <taxon>asterids</taxon>
        <taxon>Ericales</taxon>
        <taxon>Theaceae</taxon>
        <taxon>Camellia</taxon>
    </lineage>
</organism>
<evidence type="ECO:0000256" key="6">
    <source>
        <dbReference type="ARBA" id="ARBA00022679"/>
    </source>
</evidence>